<keyword evidence="7 8" id="KW-0472">Membrane</keyword>
<keyword evidence="3" id="KW-0813">Transport</keyword>
<feature type="transmembrane region" description="Helical" evidence="8">
    <location>
        <begin position="255"/>
        <end position="273"/>
    </location>
</feature>
<feature type="transmembrane region" description="Helical" evidence="8">
    <location>
        <begin position="37"/>
        <end position="60"/>
    </location>
</feature>
<sequence length="307" mass="34704">MIIVTLINSIILMAILMLIGFYLRNKNILNDEAETSFTYILMNVTTPAMIVNTLVIDFSIEQFKTGLILIFIAVLFDLFLIILGNIAALKSGDKEKKKIIKYAVALMNGGFMGYPIVYQMFGTEGMFYATMFHTPNIIFMWTYGMGVLLDGKKDRARYKQMFLNAGMIGVYIGVFIYFSQVHVPIFAKNLLGLLTDVTTVLSMMIIGSKIATIGISNSFVDKEAYYTTFWRLIISPVCMLIILKFLNFDEMIEQIYLIYSALPVAVLMPIMARKYGSDDAFASKVVVITHLVSLVTIPIFVWIYTVI</sequence>
<evidence type="ECO:0000313" key="9">
    <source>
        <dbReference type="EMBL" id="MBP1925905.1"/>
    </source>
</evidence>
<dbReference type="Gene3D" id="1.20.1530.20">
    <property type="match status" value="1"/>
</dbReference>
<dbReference type="InterPro" id="IPR004776">
    <property type="entry name" value="Mem_transp_PIN-like"/>
</dbReference>
<protein>
    <submittedName>
        <fullName evidence="9">Permease</fullName>
    </submittedName>
</protein>
<feature type="transmembrane region" description="Helical" evidence="8">
    <location>
        <begin position="285"/>
        <end position="304"/>
    </location>
</feature>
<keyword evidence="5 8" id="KW-0812">Transmembrane</keyword>
<keyword evidence="10" id="KW-1185">Reference proteome</keyword>
<dbReference type="EMBL" id="JAGGKS010000004">
    <property type="protein sequence ID" value="MBP1925905.1"/>
    <property type="molecule type" value="Genomic_DNA"/>
</dbReference>
<evidence type="ECO:0000256" key="5">
    <source>
        <dbReference type="ARBA" id="ARBA00022692"/>
    </source>
</evidence>
<proteinExistence type="inferred from homology"/>
<accession>A0ABS4GEW6</accession>
<dbReference type="Proteomes" id="UP001519342">
    <property type="component" value="Unassembled WGS sequence"/>
</dbReference>
<evidence type="ECO:0000256" key="3">
    <source>
        <dbReference type="ARBA" id="ARBA00022448"/>
    </source>
</evidence>
<comment type="caution">
    <text evidence="9">The sequence shown here is derived from an EMBL/GenBank/DDBJ whole genome shotgun (WGS) entry which is preliminary data.</text>
</comment>
<feature type="transmembrane region" description="Helical" evidence="8">
    <location>
        <begin position="161"/>
        <end position="178"/>
    </location>
</feature>
<dbReference type="Pfam" id="PF03547">
    <property type="entry name" value="Mem_trans"/>
    <property type="match status" value="2"/>
</dbReference>
<feature type="transmembrane region" description="Helical" evidence="8">
    <location>
        <begin position="127"/>
        <end position="149"/>
    </location>
</feature>
<feature type="transmembrane region" description="Helical" evidence="8">
    <location>
        <begin position="224"/>
        <end position="243"/>
    </location>
</feature>
<feature type="transmembrane region" description="Helical" evidence="8">
    <location>
        <begin position="99"/>
        <end position="121"/>
    </location>
</feature>
<feature type="transmembrane region" description="Helical" evidence="8">
    <location>
        <begin position="66"/>
        <end position="87"/>
    </location>
</feature>
<evidence type="ECO:0000256" key="2">
    <source>
        <dbReference type="ARBA" id="ARBA00010145"/>
    </source>
</evidence>
<organism evidence="9 10">
    <name type="scientific">Sedimentibacter acidaminivorans</name>
    <dbReference type="NCBI Taxonomy" id="913099"/>
    <lineage>
        <taxon>Bacteria</taxon>
        <taxon>Bacillati</taxon>
        <taxon>Bacillota</taxon>
        <taxon>Tissierellia</taxon>
        <taxon>Sedimentibacter</taxon>
    </lineage>
</organism>
<evidence type="ECO:0000256" key="6">
    <source>
        <dbReference type="ARBA" id="ARBA00022989"/>
    </source>
</evidence>
<reference evidence="9 10" key="1">
    <citation type="submission" date="2021-03" db="EMBL/GenBank/DDBJ databases">
        <title>Genomic Encyclopedia of Type Strains, Phase IV (KMG-IV): sequencing the most valuable type-strain genomes for metagenomic binning, comparative biology and taxonomic classification.</title>
        <authorList>
            <person name="Goeker M."/>
        </authorList>
    </citation>
    <scope>NUCLEOTIDE SEQUENCE [LARGE SCALE GENOMIC DNA]</scope>
    <source>
        <strain evidence="9 10">DSM 24004</strain>
    </source>
</reference>
<evidence type="ECO:0000256" key="4">
    <source>
        <dbReference type="ARBA" id="ARBA00022475"/>
    </source>
</evidence>
<name>A0ABS4GEW6_9FIRM</name>
<gene>
    <name evidence="9" type="ORF">J2Z76_001766</name>
</gene>
<evidence type="ECO:0000256" key="1">
    <source>
        <dbReference type="ARBA" id="ARBA00004651"/>
    </source>
</evidence>
<dbReference type="PANTHER" id="PTHR36838">
    <property type="entry name" value="AUXIN EFFLUX CARRIER FAMILY PROTEIN"/>
    <property type="match status" value="1"/>
</dbReference>
<dbReference type="PANTHER" id="PTHR36838:SF1">
    <property type="entry name" value="SLR1864 PROTEIN"/>
    <property type="match status" value="1"/>
</dbReference>
<feature type="transmembrane region" description="Helical" evidence="8">
    <location>
        <begin position="6"/>
        <end position="25"/>
    </location>
</feature>
<dbReference type="RefSeq" id="WP_209511637.1">
    <property type="nucleotide sequence ID" value="NZ_JAGGKS010000004.1"/>
</dbReference>
<comment type="similarity">
    <text evidence="2">Belongs to the auxin efflux carrier (TC 2.A.69) family.</text>
</comment>
<evidence type="ECO:0000313" key="10">
    <source>
        <dbReference type="Proteomes" id="UP001519342"/>
    </source>
</evidence>
<evidence type="ECO:0000256" key="7">
    <source>
        <dbReference type="ARBA" id="ARBA00023136"/>
    </source>
</evidence>
<keyword evidence="4" id="KW-1003">Cell membrane</keyword>
<comment type="subcellular location">
    <subcellularLocation>
        <location evidence="1">Cell membrane</location>
        <topology evidence="1">Multi-pass membrane protein</topology>
    </subcellularLocation>
</comment>
<evidence type="ECO:0000256" key="8">
    <source>
        <dbReference type="SAM" id="Phobius"/>
    </source>
</evidence>
<keyword evidence="6 8" id="KW-1133">Transmembrane helix</keyword>
<dbReference type="InterPro" id="IPR038770">
    <property type="entry name" value="Na+/solute_symporter_sf"/>
</dbReference>